<accession>A0A0R3SYK5</accession>
<dbReference type="AlphaFoldDB" id="A0A0R3SYK5"/>
<feature type="domain" description="Ion transport" evidence="7">
    <location>
        <begin position="480"/>
        <end position="536"/>
    </location>
</feature>
<gene>
    <name evidence="9" type="ORF">HDID_LOCUS10848</name>
</gene>
<reference evidence="9 10" key="2">
    <citation type="submission" date="2018-11" db="EMBL/GenBank/DDBJ databases">
        <authorList>
            <consortium name="Pathogen Informatics"/>
        </authorList>
    </citation>
    <scope>NUCLEOTIDE SEQUENCE [LARGE SCALE GENOMIC DNA]</scope>
</reference>
<sequence length="540" mass="61205">MIPNSRRCHHLLENDFNSIQTQPSTPRLQRNLSFSPSNSSVRAMRHHILHSQNSVTIDAPIECLDDTLREDDDESSPFTTSDDFRPPAPRECLYTSYLHRRLWETRPSSLDDGTLENCQNHKSGLGPRRRNPFVSKAISIDNPYFEKSLGDSHFSSGHVRPSERPYFQRIRSCTVEEDESDKVDPALDPLIPNLRSEFILNTSAVDVNSPSQAPRRIYKSRLHRSVTISTGDSNVDEINIAHSRSPSPNPPITSKFRNRGALQKTRWTSRIARMKSLQRSRTIDTRGNTIQWNPGSLLVSPEINIKTSDAELSEFQHLSDSREDIRSWSPKNTDQHEHLLKHPNLSKGGQLDAGTQYNSPSSSVDADQICPTEISRKLKVSINFPASQANDTGLDAQGSIEVQIPPNAAAMADGHIEELCDPSKQSTSSYLKEQFFAFFQPSDNKLAMKLFGSKSALNKEKRRQQQHGKWIIHPCSSFRFYWDLLMLTLLIANLIILPVAISFFNDDLRPQWVVFNTVSDTVFIADIVVKFRTGKILLYL</sequence>
<dbReference type="GO" id="GO:0003254">
    <property type="term" value="P:regulation of membrane depolarization"/>
    <property type="evidence" value="ECO:0007669"/>
    <property type="project" value="TreeGrafter"/>
</dbReference>
<evidence type="ECO:0000256" key="4">
    <source>
        <dbReference type="ARBA" id="ARBA00023136"/>
    </source>
</evidence>
<evidence type="ECO:0000313" key="11">
    <source>
        <dbReference type="WBParaSite" id="HDID_0001085001-mRNA-1"/>
    </source>
</evidence>
<feature type="region of interest" description="Disordered" evidence="5">
    <location>
        <begin position="342"/>
        <end position="366"/>
    </location>
</feature>
<dbReference type="InterPro" id="IPR051413">
    <property type="entry name" value="K/Na_HCN_channel"/>
</dbReference>
<feature type="region of interest" description="Disordered" evidence="5">
    <location>
        <begin position="109"/>
        <end position="130"/>
    </location>
</feature>
<organism evidence="11">
    <name type="scientific">Hymenolepis diminuta</name>
    <name type="common">Rat tapeworm</name>
    <dbReference type="NCBI Taxonomy" id="6216"/>
    <lineage>
        <taxon>Eukaryota</taxon>
        <taxon>Metazoa</taxon>
        <taxon>Spiralia</taxon>
        <taxon>Lophotrochozoa</taxon>
        <taxon>Platyhelminthes</taxon>
        <taxon>Cestoda</taxon>
        <taxon>Eucestoda</taxon>
        <taxon>Cyclophyllidea</taxon>
        <taxon>Hymenolepididae</taxon>
        <taxon>Hymenolepis</taxon>
    </lineage>
</organism>
<feature type="transmembrane region" description="Helical" evidence="6">
    <location>
        <begin position="480"/>
        <end position="504"/>
    </location>
</feature>
<evidence type="ECO:0000256" key="1">
    <source>
        <dbReference type="ARBA" id="ARBA00004141"/>
    </source>
</evidence>
<evidence type="ECO:0000256" key="3">
    <source>
        <dbReference type="ARBA" id="ARBA00022989"/>
    </source>
</evidence>
<protein>
    <submittedName>
        <fullName evidence="11">Ion_trans_N domain-containing protein</fullName>
    </submittedName>
</protein>
<evidence type="ECO:0000256" key="2">
    <source>
        <dbReference type="ARBA" id="ARBA00022692"/>
    </source>
</evidence>
<keyword evidence="3 6" id="KW-1133">Transmembrane helix</keyword>
<feature type="compositionally biased region" description="Polar residues" evidence="5">
    <location>
        <begin position="353"/>
        <end position="365"/>
    </location>
</feature>
<keyword evidence="2 6" id="KW-0812">Transmembrane</keyword>
<reference evidence="11" key="1">
    <citation type="submission" date="2017-02" db="UniProtKB">
        <authorList>
            <consortium name="WormBaseParasite"/>
        </authorList>
    </citation>
    <scope>IDENTIFICATION</scope>
</reference>
<dbReference type="WBParaSite" id="HDID_0001085001-mRNA-1">
    <property type="protein sequence ID" value="HDID_0001085001-mRNA-1"/>
    <property type="gene ID" value="HDID_0001085001"/>
</dbReference>
<dbReference type="Pfam" id="PF00520">
    <property type="entry name" value="Ion_trans"/>
    <property type="match status" value="1"/>
</dbReference>
<dbReference type="InterPro" id="IPR005821">
    <property type="entry name" value="Ion_trans_dom"/>
</dbReference>
<dbReference type="Proteomes" id="UP000274504">
    <property type="component" value="Unassembled WGS sequence"/>
</dbReference>
<evidence type="ECO:0000313" key="10">
    <source>
        <dbReference type="Proteomes" id="UP000274504"/>
    </source>
</evidence>
<dbReference type="Pfam" id="PF08412">
    <property type="entry name" value="Ion_trans_N"/>
    <property type="match status" value="1"/>
</dbReference>
<dbReference type="OrthoDB" id="421226at2759"/>
<dbReference type="SUPFAM" id="SSF81324">
    <property type="entry name" value="Voltage-gated potassium channels"/>
    <property type="match status" value="1"/>
</dbReference>
<dbReference type="EMBL" id="UYSG01012012">
    <property type="protein sequence ID" value="VDL64153.1"/>
    <property type="molecule type" value="Genomic_DNA"/>
</dbReference>
<evidence type="ECO:0000313" key="9">
    <source>
        <dbReference type="EMBL" id="VDL64153.1"/>
    </source>
</evidence>
<evidence type="ECO:0000259" key="7">
    <source>
        <dbReference type="Pfam" id="PF00520"/>
    </source>
</evidence>
<dbReference type="STRING" id="6216.A0A0R3SYK5"/>
<comment type="subcellular location">
    <subcellularLocation>
        <location evidence="1">Membrane</location>
        <topology evidence="1">Multi-pass membrane protein</topology>
    </subcellularLocation>
</comment>
<dbReference type="GO" id="GO:0005249">
    <property type="term" value="F:voltage-gated potassium channel activity"/>
    <property type="evidence" value="ECO:0007669"/>
    <property type="project" value="TreeGrafter"/>
</dbReference>
<evidence type="ECO:0000259" key="8">
    <source>
        <dbReference type="Pfam" id="PF08412"/>
    </source>
</evidence>
<evidence type="ECO:0000256" key="6">
    <source>
        <dbReference type="SAM" id="Phobius"/>
    </source>
</evidence>
<dbReference type="GO" id="GO:0035725">
    <property type="term" value="P:sodium ion transmembrane transport"/>
    <property type="evidence" value="ECO:0007669"/>
    <property type="project" value="TreeGrafter"/>
</dbReference>
<name>A0A0R3SYK5_HYMDI</name>
<proteinExistence type="predicted"/>
<dbReference type="GO" id="GO:0098855">
    <property type="term" value="C:HCN channel complex"/>
    <property type="evidence" value="ECO:0007669"/>
    <property type="project" value="TreeGrafter"/>
</dbReference>
<dbReference type="InterPro" id="IPR013621">
    <property type="entry name" value="Ion_trans_N"/>
</dbReference>
<dbReference type="PANTHER" id="PTHR45689">
    <property type="entry name" value="I[[H]] CHANNEL, ISOFORM E"/>
    <property type="match status" value="1"/>
</dbReference>
<feature type="domain" description="Ion transport N-terminal" evidence="8">
    <location>
        <begin position="437"/>
        <end position="478"/>
    </location>
</feature>
<dbReference type="PANTHER" id="PTHR45689:SF5">
    <property type="entry name" value="I[[H]] CHANNEL, ISOFORM E"/>
    <property type="match status" value="1"/>
</dbReference>
<keyword evidence="4 6" id="KW-0472">Membrane</keyword>
<evidence type="ECO:0000256" key="5">
    <source>
        <dbReference type="SAM" id="MobiDB-lite"/>
    </source>
</evidence>